<evidence type="ECO:0000256" key="5">
    <source>
        <dbReference type="RuleBase" id="RU000320"/>
    </source>
</evidence>
<feature type="transmembrane region" description="Helical" evidence="6">
    <location>
        <begin position="301"/>
        <end position="319"/>
    </location>
</feature>
<evidence type="ECO:0000256" key="1">
    <source>
        <dbReference type="ARBA" id="ARBA00004127"/>
    </source>
</evidence>
<sequence>MPLFHDFPALHPVLTGFCALSLALIGLTLFVATIVLAFSHRYMRADPRRGAFFATVTALVASVFAFVGTGNMVVFAGAWVFSGVALARLIGRSQHLSDARQAMRRAHGAFATGDAALLGALAMLWWHAGSVRIDAALAATATMTAPQALLTALLLVTAAAARSSLPPFSGWLLSSMTAPTPVSALMHAGLVNAGGFLLIRFAPVLEAAPAARAAAMALGLFAALYGIGIMAVRPDIKRALAGSTVSQMGFMVLSCGMGAYTAALWHILAHGLFKAWLFLGSGSAVGMRGKAGNPAHAPRRPIAIAAATLLCAIAAWAAGVLNADMVPLSLGLATAMATLGEALRAQGPAASRSPLIPVIAGLTALYAGALHITNAAMGPDAPMLLPPSALIALIAGFLGVWVWQQSRAASASSLPPALYVRLLNAGTFAMPAKGDAQ</sequence>
<dbReference type="PANTHER" id="PTHR42829">
    <property type="entry name" value="NADH-UBIQUINONE OXIDOREDUCTASE CHAIN 5"/>
    <property type="match status" value="1"/>
</dbReference>
<keyword evidence="2 5" id="KW-0812">Transmembrane</keyword>
<dbReference type="InterPro" id="IPR003945">
    <property type="entry name" value="NU5C-like"/>
</dbReference>
<feature type="transmembrane region" description="Helical" evidence="6">
    <location>
        <begin position="213"/>
        <end position="232"/>
    </location>
</feature>
<feature type="domain" description="NADH:quinone oxidoreductase/Mrp antiporter transmembrane" evidence="7">
    <location>
        <begin position="78"/>
        <end position="290"/>
    </location>
</feature>
<comment type="subcellular location">
    <subcellularLocation>
        <location evidence="1">Endomembrane system</location>
        <topology evidence="1">Multi-pass membrane protein</topology>
    </subcellularLocation>
    <subcellularLocation>
        <location evidence="5">Membrane</location>
        <topology evidence="5">Multi-pass membrane protein</topology>
    </subcellularLocation>
</comment>
<keyword evidence="3 6" id="KW-1133">Transmembrane helix</keyword>
<feature type="transmembrane region" description="Helical" evidence="6">
    <location>
        <begin position="12"/>
        <end position="38"/>
    </location>
</feature>
<evidence type="ECO:0000259" key="7">
    <source>
        <dbReference type="Pfam" id="PF00361"/>
    </source>
</evidence>
<gene>
    <name evidence="8" type="ORF">PQ457_11840</name>
</gene>
<dbReference type="RefSeq" id="WP_273617039.1">
    <property type="nucleotide sequence ID" value="NZ_CP117417.1"/>
</dbReference>
<feature type="transmembrane region" description="Helical" evidence="6">
    <location>
        <begin position="384"/>
        <end position="403"/>
    </location>
</feature>
<evidence type="ECO:0000256" key="2">
    <source>
        <dbReference type="ARBA" id="ARBA00022692"/>
    </source>
</evidence>
<dbReference type="Pfam" id="PF00361">
    <property type="entry name" value="Proton_antipo_M"/>
    <property type="match status" value="1"/>
</dbReference>
<organism evidence="8 9">
    <name type="scientific">Novosphingobium humi</name>
    <dbReference type="NCBI Taxonomy" id="2282397"/>
    <lineage>
        <taxon>Bacteria</taxon>
        <taxon>Pseudomonadati</taxon>
        <taxon>Pseudomonadota</taxon>
        <taxon>Alphaproteobacteria</taxon>
        <taxon>Sphingomonadales</taxon>
        <taxon>Sphingomonadaceae</taxon>
        <taxon>Novosphingobium</taxon>
    </lineage>
</organism>
<dbReference type="EMBL" id="CP117417">
    <property type="protein sequence ID" value="WCT76625.1"/>
    <property type="molecule type" value="Genomic_DNA"/>
</dbReference>
<protein>
    <submittedName>
        <fullName evidence="8">Proton-conducting transporter membrane subunit</fullName>
    </submittedName>
</protein>
<dbReference type="InterPro" id="IPR001750">
    <property type="entry name" value="ND/Mrp_TM"/>
</dbReference>
<accession>A0ABY7TTS1</accession>
<dbReference type="PANTHER" id="PTHR42829:SF1">
    <property type="entry name" value="INORGANIC CARBON TRANSPORTER SUBUNIT DABB-RELATED"/>
    <property type="match status" value="1"/>
</dbReference>
<evidence type="ECO:0000256" key="4">
    <source>
        <dbReference type="ARBA" id="ARBA00023136"/>
    </source>
</evidence>
<dbReference type="Proteomes" id="UP001218231">
    <property type="component" value="Chromosome"/>
</dbReference>
<keyword evidence="4 6" id="KW-0472">Membrane</keyword>
<feature type="transmembrane region" description="Helical" evidence="6">
    <location>
        <begin position="50"/>
        <end position="67"/>
    </location>
</feature>
<feature type="transmembrane region" description="Helical" evidence="6">
    <location>
        <begin position="73"/>
        <end position="90"/>
    </location>
</feature>
<feature type="transmembrane region" description="Helical" evidence="6">
    <location>
        <begin position="355"/>
        <end position="372"/>
    </location>
</feature>
<feature type="transmembrane region" description="Helical" evidence="6">
    <location>
        <begin position="110"/>
        <end position="129"/>
    </location>
</feature>
<dbReference type="PRINTS" id="PR01434">
    <property type="entry name" value="NADHDHGNASE5"/>
</dbReference>
<reference evidence="8 9" key="1">
    <citation type="submission" date="2023-02" db="EMBL/GenBank/DDBJ databases">
        <title>Genome sequence of Novosphingobium humi KACC 19094.</title>
        <authorList>
            <person name="Kim S."/>
            <person name="Heo J."/>
            <person name="Kwon S.-W."/>
        </authorList>
    </citation>
    <scope>NUCLEOTIDE SEQUENCE [LARGE SCALE GENOMIC DNA]</scope>
    <source>
        <strain evidence="8 9">KACC 19094</strain>
    </source>
</reference>
<evidence type="ECO:0000313" key="9">
    <source>
        <dbReference type="Proteomes" id="UP001218231"/>
    </source>
</evidence>
<evidence type="ECO:0000256" key="6">
    <source>
        <dbReference type="SAM" id="Phobius"/>
    </source>
</evidence>
<keyword evidence="9" id="KW-1185">Reference proteome</keyword>
<evidence type="ECO:0000313" key="8">
    <source>
        <dbReference type="EMBL" id="WCT76625.1"/>
    </source>
</evidence>
<feature type="transmembrane region" description="Helical" evidence="6">
    <location>
        <begin position="135"/>
        <end position="161"/>
    </location>
</feature>
<proteinExistence type="predicted"/>
<evidence type="ECO:0000256" key="3">
    <source>
        <dbReference type="ARBA" id="ARBA00022989"/>
    </source>
</evidence>
<name>A0ABY7TTS1_9SPHN</name>
<feature type="transmembrane region" description="Helical" evidence="6">
    <location>
        <begin position="244"/>
        <end position="265"/>
    </location>
</feature>